<dbReference type="HOGENOM" id="CLU_2421396_0_0_0"/>
<organism evidence="1 2">
    <name type="scientific">Caldilinea aerophila (strain DSM 14535 / JCM 11387 / NBRC 104270 / STL-6-O1)</name>
    <dbReference type="NCBI Taxonomy" id="926550"/>
    <lineage>
        <taxon>Bacteria</taxon>
        <taxon>Bacillati</taxon>
        <taxon>Chloroflexota</taxon>
        <taxon>Caldilineae</taxon>
        <taxon>Caldilineales</taxon>
        <taxon>Caldilineaceae</taxon>
        <taxon>Caldilinea</taxon>
    </lineage>
</organism>
<protein>
    <submittedName>
        <fullName evidence="1">Uncharacterized protein</fullName>
    </submittedName>
</protein>
<evidence type="ECO:0000313" key="2">
    <source>
        <dbReference type="Proteomes" id="UP000007880"/>
    </source>
</evidence>
<dbReference type="RefSeq" id="WP_014432691.1">
    <property type="nucleotide sequence ID" value="NC_017079.1"/>
</dbReference>
<gene>
    <name evidence="1" type="ordered locus">CLDAP_14130</name>
</gene>
<dbReference type="KEGG" id="cap:CLDAP_14130"/>
<dbReference type="Proteomes" id="UP000007880">
    <property type="component" value="Chromosome"/>
</dbReference>
<dbReference type="OrthoDB" id="9816043at2"/>
<dbReference type="AlphaFoldDB" id="I0I2G5"/>
<evidence type="ECO:0000313" key="1">
    <source>
        <dbReference type="EMBL" id="BAL99452.1"/>
    </source>
</evidence>
<name>I0I2G5_CALAS</name>
<dbReference type="EMBL" id="AP012337">
    <property type="protein sequence ID" value="BAL99452.1"/>
    <property type="molecule type" value="Genomic_DNA"/>
</dbReference>
<dbReference type="STRING" id="926550.CLDAP_14130"/>
<accession>I0I2G5</accession>
<proteinExistence type="predicted"/>
<keyword evidence="2" id="KW-1185">Reference proteome</keyword>
<sequence length="91" mass="10243">MIRSGYHVHHQAPLHLRLQQKCIEALKAIAPKAFADGKINWETPRKALGKRMEDEGCDAKHFDLFWLGKRQTRWLTSTCSCGTLIPAAGEG</sequence>
<reference evidence="1 2" key="1">
    <citation type="submission" date="2012-02" db="EMBL/GenBank/DDBJ databases">
        <title>Complete genome sequence of Caldilinea aerophila DSM 14535 (= NBRC 102666).</title>
        <authorList>
            <person name="Oguchi A."/>
            <person name="Hosoyama A."/>
            <person name="Sekine M."/>
            <person name="Fukai R."/>
            <person name="Kato Y."/>
            <person name="Nakamura S."/>
            <person name="Hanada S."/>
            <person name="Yamazaki S."/>
            <person name="Fujita N."/>
        </authorList>
    </citation>
    <scope>NUCLEOTIDE SEQUENCE [LARGE SCALE GENOMIC DNA]</scope>
    <source>
        <strain evidence="2">DSM 14535 / JCM 11387 / NBRC 104270 / STL-6-O1</strain>
    </source>
</reference>